<dbReference type="RefSeq" id="WP_258742125.1">
    <property type="nucleotide sequence ID" value="NZ_CAXSVM010000006.1"/>
</dbReference>
<keyword evidence="1" id="KW-0472">Membrane</keyword>
<gene>
    <name evidence="2" type="ORF">KQP59_12480</name>
</gene>
<keyword evidence="1" id="KW-0812">Transmembrane</keyword>
<proteinExistence type="predicted"/>
<protein>
    <submittedName>
        <fullName evidence="2">Uncharacterized protein</fullName>
    </submittedName>
</protein>
<dbReference type="AlphaFoldDB" id="A0AA46UFN9"/>
<evidence type="ECO:0000313" key="3">
    <source>
        <dbReference type="Proteomes" id="UP001156216"/>
    </source>
</evidence>
<keyword evidence="1" id="KW-1133">Transmembrane helix</keyword>
<name>A0AA46UFN9_BACT4</name>
<evidence type="ECO:0000313" key="2">
    <source>
        <dbReference type="EMBL" id="UYU73874.1"/>
    </source>
</evidence>
<organism evidence="2 3">
    <name type="scientific">Bacteroides thetaiotaomicron</name>
    <dbReference type="NCBI Taxonomy" id="818"/>
    <lineage>
        <taxon>Bacteria</taxon>
        <taxon>Pseudomonadati</taxon>
        <taxon>Bacteroidota</taxon>
        <taxon>Bacteroidia</taxon>
        <taxon>Bacteroidales</taxon>
        <taxon>Bacteroidaceae</taxon>
        <taxon>Bacteroides</taxon>
    </lineage>
</organism>
<reference evidence="2" key="1">
    <citation type="submission" date="2021-06" db="EMBL/GenBank/DDBJ databases">
        <title>Interrogation of the integrated mobile genetic elements in gut-associated Bacteroides with a consensus prediction approach.</title>
        <authorList>
            <person name="Campbell D.E."/>
            <person name="Leigh J.R."/>
            <person name="Kim T."/>
            <person name="England W."/>
            <person name="Whitaker R.J."/>
            <person name="Degnan P.H."/>
        </authorList>
    </citation>
    <scope>NUCLEOTIDE SEQUENCE</scope>
    <source>
        <strain evidence="2">VPI-BTDOT2</strain>
    </source>
</reference>
<feature type="transmembrane region" description="Helical" evidence="1">
    <location>
        <begin position="6"/>
        <end position="25"/>
    </location>
</feature>
<evidence type="ECO:0000256" key="1">
    <source>
        <dbReference type="SAM" id="Phobius"/>
    </source>
</evidence>
<dbReference type="EMBL" id="CP083681">
    <property type="protein sequence ID" value="UYU73874.1"/>
    <property type="molecule type" value="Genomic_DNA"/>
</dbReference>
<dbReference type="Proteomes" id="UP001156216">
    <property type="component" value="Chromosome"/>
</dbReference>
<accession>A0AA46UFN9</accession>
<sequence length="143" mass="16742">MDDKILVAIVAASAAILGGIIQKAFDLISNWQKTKQERSKGLQNIQKEVYWDFFLALQKLMNNKTNENFSKFQESVNKALLYGDNDTSKIINAYFRELIKEANRQQQQPLNHKEYQTQIINSMRKHLEMEKLENFELISFTPQ</sequence>